<evidence type="ECO:0000259" key="4">
    <source>
        <dbReference type="PROSITE" id="PS50932"/>
    </source>
</evidence>
<evidence type="ECO:0000256" key="3">
    <source>
        <dbReference type="ARBA" id="ARBA00023163"/>
    </source>
</evidence>
<dbReference type="EMBL" id="JBHTGP010000007">
    <property type="protein sequence ID" value="MFD0685977.1"/>
    <property type="molecule type" value="Genomic_DNA"/>
</dbReference>
<dbReference type="InterPro" id="IPR028082">
    <property type="entry name" value="Peripla_BP_I"/>
</dbReference>
<dbReference type="Gene3D" id="3.40.50.2300">
    <property type="match status" value="2"/>
</dbReference>
<dbReference type="PANTHER" id="PTHR30146">
    <property type="entry name" value="LACI-RELATED TRANSCRIPTIONAL REPRESSOR"/>
    <property type="match status" value="1"/>
</dbReference>
<dbReference type="InterPro" id="IPR010982">
    <property type="entry name" value="Lambda_DNA-bd_dom_sf"/>
</dbReference>
<dbReference type="Proteomes" id="UP001597063">
    <property type="component" value="Unassembled WGS sequence"/>
</dbReference>
<reference evidence="6" key="1">
    <citation type="journal article" date="2019" name="Int. J. Syst. Evol. Microbiol.">
        <title>The Global Catalogue of Microorganisms (GCM) 10K type strain sequencing project: providing services to taxonomists for standard genome sequencing and annotation.</title>
        <authorList>
            <consortium name="The Broad Institute Genomics Platform"/>
            <consortium name="The Broad Institute Genome Sequencing Center for Infectious Disease"/>
            <person name="Wu L."/>
            <person name="Ma J."/>
        </authorList>
    </citation>
    <scope>NUCLEOTIDE SEQUENCE [LARGE SCALE GENOMIC DNA]</scope>
    <source>
        <strain evidence="6">JCM 9371</strain>
    </source>
</reference>
<dbReference type="Gene3D" id="1.10.260.40">
    <property type="entry name" value="lambda repressor-like DNA-binding domains"/>
    <property type="match status" value="1"/>
</dbReference>
<dbReference type="InterPro" id="IPR000843">
    <property type="entry name" value="HTH_LacI"/>
</dbReference>
<accession>A0ABW2XJ31</accession>
<comment type="caution">
    <text evidence="5">The sequence shown here is derived from an EMBL/GenBank/DDBJ whole genome shotgun (WGS) entry which is preliminary data.</text>
</comment>
<dbReference type="SUPFAM" id="SSF53822">
    <property type="entry name" value="Periplasmic binding protein-like I"/>
    <property type="match status" value="1"/>
</dbReference>
<dbReference type="Pfam" id="PF13377">
    <property type="entry name" value="Peripla_BP_3"/>
    <property type="match status" value="1"/>
</dbReference>
<keyword evidence="2 5" id="KW-0238">DNA-binding</keyword>
<dbReference type="RefSeq" id="WP_131755678.1">
    <property type="nucleotide sequence ID" value="NZ_CAACUY010000007.1"/>
</dbReference>
<keyword evidence="6" id="KW-1185">Reference proteome</keyword>
<feature type="domain" description="HTH lacI-type" evidence="4">
    <location>
        <begin position="37"/>
        <end position="87"/>
    </location>
</feature>
<organism evidence="5 6">
    <name type="scientific">Actinomadura fibrosa</name>
    <dbReference type="NCBI Taxonomy" id="111802"/>
    <lineage>
        <taxon>Bacteria</taxon>
        <taxon>Bacillati</taxon>
        <taxon>Actinomycetota</taxon>
        <taxon>Actinomycetes</taxon>
        <taxon>Streptosporangiales</taxon>
        <taxon>Thermomonosporaceae</taxon>
        <taxon>Actinomadura</taxon>
    </lineage>
</organism>
<dbReference type="InterPro" id="IPR046335">
    <property type="entry name" value="LacI/GalR-like_sensor"/>
</dbReference>
<gene>
    <name evidence="5" type="ORF">ACFQZM_15845</name>
</gene>
<keyword evidence="3" id="KW-0804">Transcription</keyword>
<evidence type="ECO:0000313" key="5">
    <source>
        <dbReference type="EMBL" id="MFD0685977.1"/>
    </source>
</evidence>
<dbReference type="PROSITE" id="PS50932">
    <property type="entry name" value="HTH_LACI_2"/>
    <property type="match status" value="1"/>
</dbReference>
<evidence type="ECO:0000256" key="2">
    <source>
        <dbReference type="ARBA" id="ARBA00023125"/>
    </source>
</evidence>
<dbReference type="SUPFAM" id="SSF47413">
    <property type="entry name" value="lambda repressor-like DNA-binding domains"/>
    <property type="match status" value="1"/>
</dbReference>
<evidence type="ECO:0000256" key="1">
    <source>
        <dbReference type="ARBA" id="ARBA00023015"/>
    </source>
</evidence>
<dbReference type="Pfam" id="PF00356">
    <property type="entry name" value="LacI"/>
    <property type="match status" value="1"/>
</dbReference>
<dbReference type="CDD" id="cd01392">
    <property type="entry name" value="HTH_LacI"/>
    <property type="match status" value="1"/>
</dbReference>
<keyword evidence="1" id="KW-0805">Transcription regulation</keyword>
<dbReference type="SMART" id="SM00354">
    <property type="entry name" value="HTH_LACI"/>
    <property type="match status" value="1"/>
</dbReference>
<evidence type="ECO:0000313" key="6">
    <source>
        <dbReference type="Proteomes" id="UP001597063"/>
    </source>
</evidence>
<name>A0ABW2XJ31_9ACTN</name>
<dbReference type="PANTHER" id="PTHR30146:SF109">
    <property type="entry name" value="HTH-TYPE TRANSCRIPTIONAL REGULATOR GALS"/>
    <property type="match status" value="1"/>
</dbReference>
<dbReference type="CDD" id="cd01574">
    <property type="entry name" value="PBP1_LacI"/>
    <property type="match status" value="1"/>
</dbReference>
<protein>
    <submittedName>
        <fullName evidence="5">LacI family DNA-binding transcriptional regulator</fullName>
    </submittedName>
</protein>
<sequence length="364" mass="38430">MSLGGTQGAQAEACGRGTGAVTITGGEKPAPRPASTDVARLAGVSQKTVSRVMRGEPHVRPEVRAKVLRAAEQLRYRPNAAARSLMSGRTGRLGVVAYGAGLYGPTTLLIAVETAARRLGYATSVAHTSPDDGHSLAGLIERLLDQGVDGLVLPEDIDEGPIPVAIDVPVLTMGRFHGVTATRRIQAAERADRSGYLATRHLIDLGHTEIRHVSGPRRWWAARDRADGWRTALTGAGLPPVEPVEGDWSCESGYAAGVRLAQDAGMTAVFVANDDMAIGVIRALHEAGRRVPDEVSVVGMDDIPAARFLNPALTTIAQDFEAMATEGVELLAEEIAAPTPTGRRLHPVEFVLAVRESTAPPVHA</sequence>
<dbReference type="GO" id="GO:0003677">
    <property type="term" value="F:DNA binding"/>
    <property type="evidence" value="ECO:0007669"/>
    <property type="project" value="UniProtKB-KW"/>
</dbReference>
<proteinExistence type="predicted"/>